<keyword evidence="1" id="KW-0812">Transmembrane</keyword>
<protein>
    <submittedName>
        <fullName evidence="2">Uncharacterized protein</fullName>
    </submittedName>
</protein>
<evidence type="ECO:0000313" key="2">
    <source>
        <dbReference type="EMBL" id="TDW77121.1"/>
    </source>
</evidence>
<keyword evidence="3" id="KW-1185">Reference proteome</keyword>
<feature type="transmembrane region" description="Helical" evidence="1">
    <location>
        <begin position="50"/>
        <end position="70"/>
    </location>
</feature>
<accession>A0A4R8CM27</accession>
<proteinExistence type="predicted"/>
<dbReference type="AlphaFoldDB" id="A0A4R8CM27"/>
<dbReference type="Proteomes" id="UP000295146">
    <property type="component" value="Unassembled WGS sequence"/>
</dbReference>
<keyword evidence="1" id="KW-0472">Membrane</keyword>
<comment type="caution">
    <text evidence="2">The sequence shown here is derived from an EMBL/GenBank/DDBJ whole genome shotgun (WGS) entry which is preliminary data.</text>
</comment>
<gene>
    <name evidence="2" type="ORF">EV653_2285</name>
</gene>
<evidence type="ECO:0000313" key="3">
    <source>
        <dbReference type="Proteomes" id="UP000295146"/>
    </source>
</evidence>
<feature type="transmembrane region" description="Helical" evidence="1">
    <location>
        <begin position="7"/>
        <end position="30"/>
    </location>
</feature>
<evidence type="ECO:0000256" key="1">
    <source>
        <dbReference type="SAM" id="Phobius"/>
    </source>
</evidence>
<name>A0A4R8CM27_9ACTN</name>
<sequence length="255" mass="28175">MGTRRTLLIRIWIVGALLALTLLALGFAIVMANDESIKFNTLTYELGTRLADAGLATGFAAVIGLLVWLFQQEQADARQRVDAASQQLAAKNQWLRDFAIQVTDTYGDVKQARRRLQWDVDRAAGTITTKVYDEQMTAISIAQSRFEALRAMADTNLVSTERRPSIVDPLREIDVALSGLISERKSGRLHISQPEVPLSSWAKLQAFVAESDDHDQFTGLLGFSNVRGPYKGLYDAIVAELRDEPTPRPATATAK</sequence>
<organism evidence="2 3">
    <name type="scientific">Kribbella pratensis</name>
    <dbReference type="NCBI Taxonomy" id="2512112"/>
    <lineage>
        <taxon>Bacteria</taxon>
        <taxon>Bacillati</taxon>
        <taxon>Actinomycetota</taxon>
        <taxon>Actinomycetes</taxon>
        <taxon>Propionibacteriales</taxon>
        <taxon>Kribbellaceae</taxon>
        <taxon>Kribbella</taxon>
    </lineage>
</organism>
<dbReference type="EMBL" id="SODP01000001">
    <property type="protein sequence ID" value="TDW77121.1"/>
    <property type="molecule type" value="Genomic_DNA"/>
</dbReference>
<keyword evidence="1" id="KW-1133">Transmembrane helix</keyword>
<reference evidence="2 3" key="1">
    <citation type="submission" date="2019-03" db="EMBL/GenBank/DDBJ databases">
        <title>Genomic Encyclopedia of Type Strains, Phase III (KMG-III): the genomes of soil and plant-associated and newly described type strains.</title>
        <authorList>
            <person name="Whitman W."/>
        </authorList>
    </citation>
    <scope>NUCLEOTIDE SEQUENCE [LARGE SCALE GENOMIC DNA]</scope>
    <source>
        <strain evidence="2 3">VKM Ac-2573</strain>
    </source>
</reference>